<keyword evidence="4" id="KW-1185">Reference proteome</keyword>
<feature type="compositionally biased region" description="Basic and acidic residues" evidence="1">
    <location>
        <begin position="7"/>
        <end position="16"/>
    </location>
</feature>
<evidence type="ECO:0000313" key="4">
    <source>
        <dbReference type="Proteomes" id="UP000641137"/>
    </source>
</evidence>
<dbReference type="Proteomes" id="UP000641137">
    <property type="component" value="Unassembled WGS sequence"/>
</dbReference>
<dbReference type="InterPro" id="IPR011051">
    <property type="entry name" value="RmlC_Cupin_sf"/>
</dbReference>
<protein>
    <recommendedName>
        <fullName evidence="2">Cupin type-2 domain-containing protein</fullName>
    </recommendedName>
</protein>
<gene>
    <name evidence="3" type="ORF">GCM10010136_19420</name>
</gene>
<dbReference type="Pfam" id="PF07883">
    <property type="entry name" value="Cupin_2"/>
    <property type="match status" value="1"/>
</dbReference>
<dbReference type="Gene3D" id="2.60.120.10">
    <property type="entry name" value="Jelly Rolls"/>
    <property type="match status" value="1"/>
</dbReference>
<evidence type="ECO:0000256" key="1">
    <source>
        <dbReference type="SAM" id="MobiDB-lite"/>
    </source>
</evidence>
<reference evidence="3" key="1">
    <citation type="journal article" date="2014" name="Int. J. Syst. Evol. Microbiol.">
        <title>Complete genome sequence of Corynebacterium casei LMG S-19264T (=DSM 44701T), isolated from a smear-ripened cheese.</title>
        <authorList>
            <consortium name="US DOE Joint Genome Institute (JGI-PGF)"/>
            <person name="Walter F."/>
            <person name="Albersmeier A."/>
            <person name="Kalinowski J."/>
            <person name="Ruckert C."/>
        </authorList>
    </citation>
    <scope>NUCLEOTIDE SEQUENCE</scope>
    <source>
        <strain evidence="3">KCTC 42097</strain>
    </source>
</reference>
<dbReference type="AlphaFoldDB" id="A0A8J3DQF7"/>
<dbReference type="InterPro" id="IPR014710">
    <property type="entry name" value="RmlC-like_jellyroll"/>
</dbReference>
<proteinExistence type="predicted"/>
<comment type="caution">
    <text evidence="3">The sequence shown here is derived from an EMBL/GenBank/DDBJ whole genome shotgun (WGS) entry which is preliminary data.</text>
</comment>
<organism evidence="3 4">
    <name type="scientific">Limoniibacter endophyticus</name>
    <dbReference type="NCBI Taxonomy" id="1565040"/>
    <lineage>
        <taxon>Bacteria</taxon>
        <taxon>Pseudomonadati</taxon>
        <taxon>Pseudomonadota</taxon>
        <taxon>Alphaproteobacteria</taxon>
        <taxon>Hyphomicrobiales</taxon>
        <taxon>Bartonellaceae</taxon>
        <taxon>Limoniibacter</taxon>
    </lineage>
</organism>
<dbReference type="EMBL" id="BMZO01000006">
    <property type="protein sequence ID" value="GHC72014.1"/>
    <property type="molecule type" value="Genomic_DNA"/>
</dbReference>
<sequence>MIVVSEEDVRREEPTPHGHIGTSTGFRLTANIPQRTMEFRKRILHQGSAIGAHLIDHDEVYYVVSGEGEVHSNDETRRLSAGSMAYLYSGDVVGIHQLGDAPLELIISYPLAEKADD</sequence>
<evidence type="ECO:0000313" key="3">
    <source>
        <dbReference type="EMBL" id="GHC72014.1"/>
    </source>
</evidence>
<feature type="domain" description="Cupin type-2" evidence="2">
    <location>
        <begin position="44"/>
        <end position="107"/>
    </location>
</feature>
<accession>A0A8J3DQF7</accession>
<dbReference type="SUPFAM" id="SSF51182">
    <property type="entry name" value="RmlC-like cupins"/>
    <property type="match status" value="1"/>
</dbReference>
<evidence type="ECO:0000259" key="2">
    <source>
        <dbReference type="Pfam" id="PF07883"/>
    </source>
</evidence>
<feature type="region of interest" description="Disordered" evidence="1">
    <location>
        <begin position="1"/>
        <end position="23"/>
    </location>
</feature>
<dbReference type="RefSeq" id="WP_189489808.1">
    <property type="nucleotide sequence ID" value="NZ_BMZO01000006.1"/>
</dbReference>
<dbReference type="InterPro" id="IPR013096">
    <property type="entry name" value="Cupin_2"/>
</dbReference>
<name>A0A8J3DQF7_9HYPH</name>
<reference evidence="3" key="2">
    <citation type="submission" date="2020-09" db="EMBL/GenBank/DDBJ databases">
        <authorList>
            <person name="Sun Q."/>
            <person name="Kim S."/>
        </authorList>
    </citation>
    <scope>NUCLEOTIDE SEQUENCE</scope>
    <source>
        <strain evidence="3">KCTC 42097</strain>
    </source>
</reference>